<keyword evidence="5" id="KW-0238">DNA-binding</keyword>
<feature type="compositionally biased region" description="Basic residues" evidence="7">
    <location>
        <begin position="556"/>
        <end position="566"/>
    </location>
</feature>
<dbReference type="CDD" id="cd15517">
    <property type="entry name" value="PHD_TCF19_like"/>
    <property type="match status" value="1"/>
</dbReference>
<dbReference type="AlphaFoldDB" id="A0A9P0JXI6"/>
<dbReference type="Gene3D" id="1.10.10.60">
    <property type="entry name" value="Homeodomain-like"/>
    <property type="match status" value="1"/>
</dbReference>
<dbReference type="PROSITE" id="PS51253">
    <property type="entry name" value="HTH_CENPB"/>
    <property type="match status" value="1"/>
</dbReference>
<dbReference type="InterPro" id="IPR006600">
    <property type="entry name" value="HTH_CenpB_DNA-bd_dom"/>
</dbReference>
<evidence type="ECO:0000256" key="3">
    <source>
        <dbReference type="ARBA" id="ARBA00022771"/>
    </source>
</evidence>
<evidence type="ECO:0000256" key="1">
    <source>
        <dbReference type="ARBA" id="ARBA00004123"/>
    </source>
</evidence>
<keyword evidence="8" id="KW-1133">Transmembrane helix</keyword>
<dbReference type="PROSITE" id="PS01359">
    <property type="entry name" value="ZF_PHD_1"/>
    <property type="match status" value="1"/>
</dbReference>
<evidence type="ECO:0000256" key="2">
    <source>
        <dbReference type="ARBA" id="ARBA00022723"/>
    </source>
</evidence>
<evidence type="ECO:0000259" key="9">
    <source>
        <dbReference type="PROSITE" id="PS51253"/>
    </source>
</evidence>
<keyword evidence="8" id="KW-0812">Transmembrane</keyword>
<dbReference type="OrthoDB" id="8194222at2759"/>
<dbReference type="SUPFAM" id="SSF46689">
    <property type="entry name" value="Homeodomain-like"/>
    <property type="match status" value="1"/>
</dbReference>
<dbReference type="Pfam" id="PF03221">
    <property type="entry name" value="HTH_Tnp_Tc5"/>
    <property type="match status" value="1"/>
</dbReference>
<organism evidence="10 11">
    <name type="scientific">Acanthoscelides obtectus</name>
    <name type="common">Bean weevil</name>
    <name type="synonym">Bruchus obtectus</name>
    <dbReference type="NCBI Taxonomy" id="200917"/>
    <lineage>
        <taxon>Eukaryota</taxon>
        <taxon>Metazoa</taxon>
        <taxon>Ecdysozoa</taxon>
        <taxon>Arthropoda</taxon>
        <taxon>Hexapoda</taxon>
        <taxon>Insecta</taxon>
        <taxon>Pterygota</taxon>
        <taxon>Neoptera</taxon>
        <taxon>Endopterygota</taxon>
        <taxon>Coleoptera</taxon>
        <taxon>Polyphaga</taxon>
        <taxon>Cucujiformia</taxon>
        <taxon>Chrysomeloidea</taxon>
        <taxon>Chrysomelidae</taxon>
        <taxon>Bruchinae</taxon>
        <taxon>Bruchini</taxon>
        <taxon>Acanthoscelides</taxon>
    </lineage>
</organism>
<protein>
    <recommendedName>
        <fullName evidence="9">HTH CENPB-type domain-containing protein</fullName>
    </recommendedName>
</protein>
<evidence type="ECO:0000256" key="4">
    <source>
        <dbReference type="ARBA" id="ARBA00022833"/>
    </source>
</evidence>
<dbReference type="InterPro" id="IPR009057">
    <property type="entry name" value="Homeodomain-like_sf"/>
</dbReference>
<feature type="region of interest" description="Disordered" evidence="7">
    <location>
        <begin position="40"/>
        <end position="70"/>
    </location>
</feature>
<evidence type="ECO:0000313" key="11">
    <source>
        <dbReference type="Proteomes" id="UP001152888"/>
    </source>
</evidence>
<feature type="compositionally biased region" description="Basic and acidic residues" evidence="7">
    <location>
        <begin position="48"/>
        <end position="70"/>
    </location>
</feature>
<reference evidence="10" key="1">
    <citation type="submission" date="2022-03" db="EMBL/GenBank/DDBJ databases">
        <authorList>
            <person name="Sayadi A."/>
        </authorList>
    </citation>
    <scope>NUCLEOTIDE SEQUENCE</scope>
</reference>
<dbReference type="InterPro" id="IPR050863">
    <property type="entry name" value="CenT-Element_Derived"/>
</dbReference>
<keyword evidence="8" id="KW-0472">Membrane</keyword>
<dbReference type="Proteomes" id="UP001152888">
    <property type="component" value="Unassembled WGS sequence"/>
</dbReference>
<dbReference type="Gene3D" id="3.30.40.10">
    <property type="entry name" value="Zinc/RING finger domain, C3HC4 (zinc finger)"/>
    <property type="match status" value="1"/>
</dbReference>
<keyword evidence="11" id="KW-1185">Reference proteome</keyword>
<dbReference type="Pfam" id="PF05225">
    <property type="entry name" value="HTH_psq"/>
    <property type="match status" value="1"/>
</dbReference>
<feature type="region of interest" description="Disordered" evidence="7">
    <location>
        <begin position="496"/>
        <end position="531"/>
    </location>
</feature>
<feature type="domain" description="HTH CENPB-type" evidence="9">
    <location>
        <begin position="119"/>
        <end position="196"/>
    </location>
</feature>
<keyword evidence="4" id="KW-0862">Zinc</keyword>
<keyword evidence="3" id="KW-0863">Zinc-finger</keyword>
<accession>A0A9P0JXI6</accession>
<dbReference type="Pfam" id="PF03184">
    <property type="entry name" value="DDE_1"/>
    <property type="match status" value="1"/>
</dbReference>
<proteinExistence type="predicted"/>
<sequence length="743" mass="83936">MSLKIQIPVNLLLLLGGYPREYKKSASAWKYPTRGVTYTTSQQFPAGESDKSNDMPKSRKGKKENGRKLWEKGSMEEAVATVRDGRMGYLKAAKQFNVPRSTLFRLCKQHGEPAPVCDTRLGRKPVLSIELENELADYLLDMDNRFFGLTRTDVRRMAYQLAVANGIEHRFSEHLGQAGRKWLKAFLKRHSNLTLKKPTGTSFARVAGFNKANVNAFFDLLEAEMEKVHYPADRVFNVDETGLTVVQSRCSEVISLKGKRQVGALTSAERGSLVTVIMCMNTAGTFIPPMIIYPRKNMNVQLQKGAPPGSLFACHPSGWIQTHLFTEWFHHFLTKVKPSRDEPARLILDGHNTHTRNLEFLRLAKQNGVTIICLPPHTTHKLQPLDKSVMGALKAHYNEEVRVFMRTYKRPITQYDITEIFSRAYLKIQCGSNAVKGFETTGLYPVRRNNFDESDFLKAAQEGSDDESTAAVPEQSETNTATNPTVIEQLYGRPNTPAVETHVTPHDILPLPKLQQEKGTRGRKPGQAKIITSSPYLKELETSLNVSKEKVEAVKRKLGAPKKSRKVQPCPQRETESTQPSTSGLHLVASKQKARNKRRSSSSTSSEKSEALHYQDSSCDELTQETTVDPDEDAICGYCDGKFSEDQRGEIWIQCILCLQWFHEQCSGAYRSKFVCDFCKKQNVIHHDDYSYKQVKLERRCLLLIVGEIILTNILAQYLYLLVLSDIDRAQNGNSVSKQNPQE</sequence>
<dbReference type="InterPro" id="IPR007889">
    <property type="entry name" value="HTH_Psq"/>
</dbReference>
<feature type="region of interest" description="Disordered" evidence="7">
    <location>
        <begin position="555"/>
        <end position="618"/>
    </location>
</feature>
<evidence type="ECO:0000313" key="10">
    <source>
        <dbReference type="EMBL" id="CAH1962514.1"/>
    </source>
</evidence>
<dbReference type="InterPro" id="IPR011011">
    <property type="entry name" value="Znf_FYVE_PHD"/>
</dbReference>
<gene>
    <name evidence="10" type="ORF">ACAOBT_LOCUS4714</name>
</gene>
<feature type="compositionally biased region" description="Polar residues" evidence="7">
    <location>
        <begin position="475"/>
        <end position="484"/>
    </location>
</feature>
<name>A0A9P0JXI6_ACAOB</name>
<evidence type="ECO:0000256" key="5">
    <source>
        <dbReference type="ARBA" id="ARBA00023125"/>
    </source>
</evidence>
<comment type="subcellular location">
    <subcellularLocation>
        <location evidence="1">Nucleus</location>
    </subcellularLocation>
</comment>
<dbReference type="EMBL" id="CAKOFQ010006702">
    <property type="protein sequence ID" value="CAH1962514.1"/>
    <property type="molecule type" value="Genomic_DNA"/>
</dbReference>
<dbReference type="GO" id="GO:0008270">
    <property type="term" value="F:zinc ion binding"/>
    <property type="evidence" value="ECO:0007669"/>
    <property type="project" value="UniProtKB-KW"/>
</dbReference>
<keyword evidence="2" id="KW-0479">Metal-binding</keyword>
<evidence type="ECO:0000256" key="7">
    <source>
        <dbReference type="SAM" id="MobiDB-lite"/>
    </source>
</evidence>
<keyword evidence="6" id="KW-0539">Nucleus</keyword>
<dbReference type="GO" id="GO:0005634">
    <property type="term" value="C:nucleus"/>
    <property type="evidence" value="ECO:0007669"/>
    <property type="project" value="UniProtKB-SubCell"/>
</dbReference>
<dbReference type="SUPFAM" id="SSF57903">
    <property type="entry name" value="FYVE/PHD zinc finger"/>
    <property type="match status" value="1"/>
</dbReference>
<dbReference type="InterPro" id="IPR019786">
    <property type="entry name" value="Zinc_finger_PHD-type_CS"/>
</dbReference>
<dbReference type="InterPro" id="IPR013083">
    <property type="entry name" value="Znf_RING/FYVE/PHD"/>
</dbReference>
<dbReference type="InterPro" id="IPR004875">
    <property type="entry name" value="DDE_SF_endonuclease_dom"/>
</dbReference>
<dbReference type="GO" id="GO:0003677">
    <property type="term" value="F:DNA binding"/>
    <property type="evidence" value="ECO:0007669"/>
    <property type="project" value="UniProtKB-KW"/>
</dbReference>
<comment type="caution">
    <text evidence="10">The sequence shown here is derived from an EMBL/GenBank/DDBJ whole genome shotgun (WGS) entry which is preliminary data.</text>
</comment>
<dbReference type="PANTHER" id="PTHR19303">
    <property type="entry name" value="TRANSPOSON"/>
    <property type="match status" value="1"/>
</dbReference>
<dbReference type="PANTHER" id="PTHR19303:SF74">
    <property type="entry name" value="POGO TRANSPOSABLE ELEMENT WITH KRAB DOMAIN"/>
    <property type="match status" value="1"/>
</dbReference>
<evidence type="ECO:0000256" key="8">
    <source>
        <dbReference type="SAM" id="Phobius"/>
    </source>
</evidence>
<evidence type="ECO:0000256" key="6">
    <source>
        <dbReference type="ARBA" id="ARBA00023242"/>
    </source>
</evidence>
<feature type="region of interest" description="Disordered" evidence="7">
    <location>
        <begin position="460"/>
        <end position="484"/>
    </location>
</feature>
<feature type="transmembrane region" description="Helical" evidence="8">
    <location>
        <begin position="702"/>
        <end position="723"/>
    </location>
</feature>